<dbReference type="EMBL" id="CP022191">
    <property type="protein sequence ID" value="AWI86289.1"/>
    <property type="molecule type" value="Genomic_DNA"/>
</dbReference>
<feature type="transmembrane region" description="Helical" evidence="8">
    <location>
        <begin position="143"/>
        <end position="169"/>
    </location>
</feature>
<feature type="transmembrane region" description="Helical" evidence="8">
    <location>
        <begin position="245"/>
        <end position="268"/>
    </location>
</feature>
<dbReference type="RefSeq" id="WP_108970391.1">
    <property type="nucleotide sequence ID" value="NZ_CP022191.1"/>
</dbReference>
<feature type="transmembrane region" description="Helical" evidence="8">
    <location>
        <begin position="116"/>
        <end position="136"/>
    </location>
</feature>
<evidence type="ECO:0000256" key="3">
    <source>
        <dbReference type="ARBA" id="ARBA00022475"/>
    </source>
</evidence>
<feature type="transmembrane region" description="Helical" evidence="8">
    <location>
        <begin position="299"/>
        <end position="319"/>
    </location>
</feature>
<evidence type="ECO:0000256" key="6">
    <source>
        <dbReference type="ARBA" id="ARBA00022989"/>
    </source>
</evidence>
<keyword evidence="3" id="KW-1003">Cell membrane</keyword>
<evidence type="ECO:0000313" key="9">
    <source>
        <dbReference type="EMBL" id="AWI86289.1"/>
    </source>
</evidence>
<feature type="transmembrane region" description="Helical" evidence="8">
    <location>
        <begin position="274"/>
        <end position="292"/>
    </location>
</feature>
<evidence type="ECO:0000256" key="8">
    <source>
        <dbReference type="SAM" id="Phobius"/>
    </source>
</evidence>
<keyword evidence="9" id="KW-0614">Plasmid</keyword>
<dbReference type="PANTHER" id="PTHR32196:SF21">
    <property type="entry name" value="ABC TRANSPORTER PERMEASE PROTEIN YPHD-RELATED"/>
    <property type="match status" value="1"/>
</dbReference>
<dbReference type="PANTHER" id="PTHR32196">
    <property type="entry name" value="ABC TRANSPORTER PERMEASE PROTEIN YPHD-RELATED-RELATED"/>
    <property type="match status" value="1"/>
</dbReference>
<dbReference type="InterPro" id="IPR001851">
    <property type="entry name" value="ABC_transp_permease"/>
</dbReference>
<name>A0A2U8HJZ5_9RHOB</name>
<evidence type="ECO:0000256" key="1">
    <source>
        <dbReference type="ARBA" id="ARBA00004651"/>
    </source>
</evidence>
<evidence type="ECO:0000256" key="7">
    <source>
        <dbReference type="ARBA" id="ARBA00023136"/>
    </source>
</evidence>
<dbReference type="Pfam" id="PF02653">
    <property type="entry name" value="BPD_transp_2"/>
    <property type="match status" value="1"/>
</dbReference>
<keyword evidence="5 8" id="KW-0812">Transmembrane</keyword>
<keyword evidence="7 8" id="KW-0472">Membrane</keyword>
<protein>
    <submittedName>
        <fullName evidence="9">Sugar ABC transporter permease</fullName>
    </submittedName>
</protein>
<evidence type="ECO:0000313" key="10">
    <source>
        <dbReference type="Proteomes" id="UP000244915"/>
    </source>
</evidence>
<keyword evidence="2" id="KW-0813">Transport</keyword>
<feature type="transmembrane region" description="Helical" evidence="8">
    <location>
        <begin position="67"/>
        <end position="84"/>
    </location>
</feature>
<organism evidence="9 10">
    <name type="scientific">Alloyangia pacifica</name>
    <dbReference type="NCBI Taxonomy" id="311180"/>
    <lineage>
        <taxon>Bacteria</taxon>
        <taxon>Pseudomonadati</taxon>
        <taxon>Pseudomonadota</taxon>
        <taxon>Alphaproteobacteria</taxon>
        <taxon>Rhodobacterales</taxon>
        <taxon>Roseobacteraceae</taxon>
        <taxon>Alloyangia</taxon>
    </lineage>
</organism>
<keyword evidence="4" id="KW-0997">Cell inner membrane</keyword>
<feature type="transmembrane region" description="Helical" evidence="8">
    <location>
        <begin position="35"/>
        <end position="55"/>
    </location>
</feature>
<evidence type="ECO:0000256" key="2">
    <source>
        <dbReference type="ARBA" id="ARBA00022448"/>
    </source>
</evidence>
<dbReference type="GO" id="GO:0005886">
    <property type="term" value="C:plasma membrane"/>
    <property type="evidence" value="ECO:0007669"/>
    <property type="project" value="UniProtKB-SubCell"/>
</dbReference>
<keyword evidence="6 8" id="KW-1133">Transmembrane helix</keyword>
<dbReference type="GO" id="GO:0022857">
    <property type="term" value="F:transmembrane transporter activity"/>
    <property type="evidence" value="ECO:0007669"/>
    <property type="project" value="InterPro"/>
</dbReference>
<dbReference type="OrthoDB" id="192433at2"/>
<feature type="transmembrane region" description="Helical" evidence="8">
    <location>
        <begin position="325"/>
        <end position="343"/>
    </location>
</feature>
<gene>
    <name evidence="9" type="ORF">CEW88_19360</name>
</gene>
<proteinExistence type="predicted"/>
<evidence type="ECO:0000256" key="4">
    <source>
        <dbReference type="ARBA" id="ARBA00022519"/>
    </source>
</evidence>
<sequence>MTQSSLDTADTTETAEAAARRRPGIAETFARRPELVSLCLLIAICVTVAVINPAFLSPTSLIDMGRASVVTGLFALGVFAILAAGGIDVSFTAIAALTMYSLTLFVLKVAPGLPMAAILVIAVLGGTMLGAVNGWLVHGLKVAALIVTIGTQYLFRGILLAFVGTVWLMELPPQMVAFGKASMFDVTTANGATVTLPWYFLVFPAAALLTWVIFNRTLMGRAIFATGGNPEVAARLGYDQRRVHLFVFAFAGGLAGLAGIVHVCANRMANPFDLVGTEIGVIAAVVLGGARITGGTGSVLGTVTGVLLITVVNNVLVLVGIPSTWQRVVVGAFILLAAAFFVTRRRKLQSRTRK</sequence>
<dbReference type="Proteomes" id="UP000244915">
    <property type="component" value="Plasmid unnamed1"/>
</dbReference>
<accession>A0A2U8HJZ5</accession>
<geneLocation type="plasmid" evidence="9 10">
    <name>unnamed1</name>
</geneLocation>
<comment type="subcellular location">
    <subcellularLocation>
        <location evidence="1">Cell membrane</location>
        <topology evidence="1">Multi-pass membrane protein</topology>
    </subcellularLocation>
</comment>
<dbReference type="CDD" id="cd06579">
    <property type="entry name" value="TM_PBP1_transp_AraH_like"/>
    <property type="match status" value="1"/>
</dbReference>
<dbReference type="AlphaFoldDB" id="A0A2U8HJZ5"/>
<evidence type="ECO:0000256" key="5">
    <source>
        <dbReference type="ARBA" id="ARBA00022692"/>
    </source>
</evidence>
<dbReference type="KEGG" id="ypac:CEW88_19360"/>
<reference evidence="9 10" key="1">
    <citation type="submission" date="2017-06" db="EMBL/GenBank/DDBJ databases">
        <title>Yangia sp. YSBP01 complete genome sequence.</title>
        <authorList>
            <person name="Woo J.-H."/>
            <person name="Kim H.-S."/>
        </authorList>
    </citation>
    <scope>NUCLEOTIDE SEQUENCE [LARGE SCALE GENOMIC DNA]</scope>
    <source>
        <strain evidence="9 10">YSBP01</strain>
        <plasmid evidence="9 10">unnamed1</plasmid>
    </source>
</reference>
<feature type="transmembrane region" description="Helical" evidence="8">
    <location>
        <begin position="196"/>
        <end position="214"/>
    </location>
</feature>